<sequence>MERLALTDLVDLMKGNQTTNKWDVVVSYDEDKINDLLQADSTKLEDILQIEPFTKEVDFWIIVAEGTFDLQLKNPRLQFLAGTTQVALVCELTGTYEFPTVGKPKEDIPAGTQLQLIVSLFNCAGQRIESNGRTTFVPDAKNGIIEGTPKDYTIQLDPKNGRGNGLCLVFRNVEAKVISTDTTMKTLSAPIERGITDHFADAKQIYYYLTGVSKYTPSSANQVLEPVAFNFSITPPDNDKRIPGVLTTWISVKGGEGGGQKPSGQSPLYFRPGGDVQCPIPKGSSASVIISSYTMANCFFIPNLSRSFKHVKQKDNAKELSFTGDMQAENIYVETLDNKVKVQNWPAIWEYSKCEGVDLPVDTPPTDITVSQDVVTASSDSVTVSFTSNSETSHWSYYKDAGVAGANPTLASGNVTLTFTWNAVGSWSGGTAAHPNLLQLDFKGDNEYKTIQTADKPTFWLSWMGGLNYPSFYDNIRAPKPNIDLSMDALDYFLTTNVFFPGKEIFKAHSPIAGADRSTGLAVPRDLILTGDVASD</sequence>
<organism evidence="1 2">
    <name type="scientific">Aspergillus caelatus</name>
    <dbReference type="NCBI Taxonomy" id="61420"/>
    <lineage>
        <taxon>Eukaryota</taxon>
        <taxon>Fungi</taxon>
        <taxon>Dikarya</taxon>
        <taxon>Ascomycota</taxon>
        <taxon>Pezizomycotina</taxon>
        <taxon>Eurotiomycetes</taxon>
        <taxon>Eurotiomycetidae</taxon>
        <taxon>Eurotiales</taxon>
        <taxon>Aspergillaceae</taxon>
        <taxon>Aspergillus</taxon>
        <taxon>Aspergillus subgen. Circumdati</taxon>
    </lineage>
</organism>
<dbReference type="OrthoDB" id="5083627at2759"/>
<dbReference type="EMBL" id="ML737625">
    <property type="protein sequence ID" value="KAE8365761.1"/>
    <property type="molecule type" value="Genomic_DNA"/>
</dbReference>
<protein>
    <submittedName>
        <fullName evidence="1">Uncharacterized protein</fullName>
    </submittedName>
</protein>
<dbReference type="RefSeq" id="XP_031928842.1">
    <property type="nucleotide sequence ID" value="XM_032072373.1"/>
</dbReference>
<gene>
    <name evidence="1" type="ORF">BDV27DRAFT_156643</name>
</gene>
<name>A0A5N7A7D6_9EURO</name>
<dbReference type="GeneID" id="43656819"/>
<dbReference type="AlphaFoldDB" id="A0A5N7A7D6"/>
<evidence type="ECO:0000313" key="2">
    <source>
        <dbReference type="Proteomes" id="UP000326268"/>
    </source>
</evidence>
<accession>A0A5N7A7D6</accession>
<dbReference type="Proteomes" id="UP000326268">
    <property type="component" value="Unassembled WGS sequence"/>
</dbReference>
<keyword evidence="2" id="KW-1185">Reference proteome</keyword>
<reference evidence="1 2" key="1">
    <citation type="submission" date="2019-04" db="EMBL/GenBank/DDBJ databases">
        <title>Friends and foes A comparative genomics studyof 23 Aspergillus species from section Flavi.</title>
        <authorList>
            <consortium name="DOE Joint Genome Institute"/>
            <person name="Kjaerbolling I."/>
            <person name="Vesth T."/>
            <person name="Frisvad J.C."/>
            <person name="Nybo J.L."/>
            <person name="Theobald S."/>
            <person name="Kildgaard S."/>
            <person name="Isbrandt T."/>
            <person name="Kuo A."/>
            <person name="Sato A."/>
            <person name="Lyhne E.K."/>
            <person name="Kogle M.E."/>
            <person name="Wiebenga A."/>
            <person name="Kun R.S."/>
            <person name="Lubbers R.J."/>
            <person name="Makela M.R."/>
            <person name="Barry K."/>
            <person name="Chovatia M."/>
            <person name="Clum A."/>
            <person name="Daum C."/>
            <person name="Haridas S."/>
            <person name="He G."/>
            <person name="LaButti K."/>
            <person name="Lipzen A."/>
            <person name="Mondo S."/>
            <person name="Riley R."/>
            <person name="Salamov A."/>
            <person name="Simmons B.A."/>
            <person name="Magnuson J.K."/>
            <person name="Henrissat B."/>
            <person name="Mortensen U.H."/>
            <person name="Larsen T.O."/>
            <person name="Devries R.P."/>
            <person name="Grigoriev I.V."/>
            <person name="Machida M."/>
            <person name="Baker S.E."/>
            <person name="Andersen M.R."/>
        </authorList>
    </citation>
    <scope>NUCLEOTIDE SEQUENCE [LARGE SCALE GENOMIC DNA]</scope>
    <source>
        <strain evidence="1 2">CBS 763.97</strain>
    </source>
</reference>
<evidence type="ECO:0000313" key="1">
    <source>
        <dbReference type="EMBL" id="KAE8365761.1"/>
    </source>
</evidence>
<proteinExistence type="predicted"/>